<reference evidence="13" key="1">
    <citation type="journal article" date="2024" name="Antonie Van Leeuwenhoek">
        <title>Bradyrhizobium ontarionense sp. nov., a novel bacterial symbiont isolated from Aeschynomene indica (Indian jointvetch), harbours photosynthesis, nitrogen fixation and nitrous oxide (N2O) reductase genes.</title>
        <authorList>
            <person name="Bromfield E.S.P."/>
            <person name="Cloutier S."/>
        </authorList>
    </citation>
    <scope>NUCLEOTIDE SEQUENCE</scope>
    <source>
        <strain evidence="13">A19</strain>
    </source>
</reference>
<comment type="subcellular location">
    <subcellularLocation>
        <location evidence="1">Cell inner membrane</location>
        <topology evidence="1">Multi-pass membrane protein</topology>
    </subcellularLocation>
</comment>
<dbReference type="InterPro" id="IPR032523">
    <property type="entry name" value="CcmF_C"/>
</dbReference>
<keyword evidence="5 10" id="KW-0812">Transmembrane</keyword>
<keyword evidence="3" id="KW-1003">Cell membrane</keyword>
<dbReference type="PANTHER" id="PTHR43653">
    <property type="entry name" value="CYTOCHROME C ASSEMBLY PROTEIN-RELATED"/>
    <property type="match status" value="1"/>
</dbReference>
<feature type="transmembrane region" description="Helical" evidence="10">
    <location>
        <begin position="274"/>
        <end position="293"/>
    </location>
</feature>
<dbReference type="Proteomes" id="UP001431010">
    <property type="component" value="Chromosome"/>
</dbReference>
<evidence type="ECO:0000256" key="3">
    <source>
        <dbReference type="ARBA" id="ARBA00022475"/>
    </source>
</evidence>
<gene>
    <name evidence="13" type="ORF">LQG66_31590</name>
</gene>
<evidence type="ECO:0000313" key="13">
    <source>
        <dbReference type="EMBL" id="UFZ08589.1"/>
    </source>
</evidence>
<feature type="transmembrane region" description="Helical" evidence="10">
    <location>
        <begin position="394"/>
        <end position="413"/>
    </location>
</feature>
<dbReference type="InterPro" id="IPR003568">
    <property type="entry name" value="Cyt_c_biogenesis_CcmF"/>
</dbReference>
<comment type="similarity">
    <text evidence="2">Belongs to the CcmF/CycK/Ccl1/NrfE/CcsA family.</text>
</comment>
<feature type="transmembrane region" description="Helical" evidence="10">
    <location>
        <begin position="450"/>
        <end position="472"/>
    </location>
</feature>
<keyword evidence="4" id="KW-0997">Cell inner membrane</keyword>
<dbReference type="NCBIfam" id="NF007691">
    <property type="entry name" value="PRK10369.1"/>
    <property type="match status" value="1"/>
</dbReference>
<feature type="domain" description="Cytochrome c assembly protein" evidence="11">
    <location>
        <begin position="89"/>
        <end position="295"/>
    </location>
</feature>
<name>A0ABY3RMF3_9BRAD</name>
<protein>
    <submittedName>
        <fullName evidence="13">Heme lyase CcmF/NrfE family subunit</fullName>
    </submittedName>
</protein>
<feature type="transmembrane region" description="Helical" evidence="10">
    <location>
        <begin position="425"/>
        <end position="444"/>
    </location>
</feature>
<dbReference type="PRINTS" id="PR01411">
    <property type="entry name" value="CCMFBIOGNSIS"/>
</dbReference>
<feature type="transmembrane region" description="Helical" evidence="10">
    <location>
        <begin position="313"/>
        <end position="331"/>
    </location>
</feature>
<evidence type="ECO:0000259" key="12">
    <source>
        <dbReference type="Pfam" id="PF16327"/>
    </source>
</evidence>
<keyword evidence="8 10" id="KW-0472">Membrane</keyword>
<feature type="transmembrane region" description="Helical" evidence="10">
    <location>
        <begin position="249"/>
        <end position="265"/>
    </location>
</feature>
<feature type="transmembrane region" description="Helical" evidence="10">
    <location>
        <begin position="619"/>
        <end position="639"/>
    </location>
</feature>
<feature type="transmembrane region" description="Helical" evidence="10">
    <location>
        <begin position="96"/>
        <end position="117"/>
    </location>
</feature>
<dbReference type="InterPro" id="IPR003567">
    <property type="entry name" value="Cyt_c_biogenesis"/>
</dbReference>
<dbReference type="Pfam" id="PF16327">
    <property type="entry name" value="CcmF_C"/>
    <property type="match status" value="1"/>
</dbReference>
<keyword evidence="13" id="KW-0456">Lyase</keyword>
<evidence type="ECO:0000256" key="2">
    <source>
        <dbReference type="ARBA" id="ARBA00009186"/>
    </source>
</evidence>
<evidence type="ECO:0000256" key="10">
    <source>
        <dbReference type="SAM" id="Phobius"/>
    </source>
</evidence>
<feature type="transmembrane region" description="Helical" evidence="10">
    <location>
        <begin position="492"/>
        <end position="518"/>
    </location>
</feature>
<evidence type="ECO:0000313" key="14">
    <source>
        <dbReference type="Proteomes" id="UP001431010"/>
    </source>
</evidence>
<accession>A0ABY3RMF3</accession>
<dbReference type="InterPro" id="IPR002541">
    <property type="entry name" value="Cyt_c_assembly"/>
</dbReference>
<evidence type="ECO:0000256" key="9">
    <source>
        <dbReference type="ARBA" id="ARBA00037230"/>
    </source>
</evidence>
<evidence type="ECO:0000256" key="5">
    <source>
        <dbReference type="ARBA" id="ARBA00022692"/>
    </source>
</evidence>
<dbReference type="GO" id="GO:0016829">
    <property type="term" value="F:lyase activity"/>
    <property type="evidence" value="ECO:0007669"/>
    <property type="project" value="UniProtKB-KW"/>
</dbReference>
<feature type="transmembrane region" description="Helical" evidence="10">
    <location>
        <begin position="6"/>
        <end position="26"/>
    </location>
</feature>
<comment type="function">
    <text evidence="9">Required for the biogenesis of c-type cytochromes. Possible subunit of a heme lyase.</text>
</comment>
<evidence type="ECO:0000256" key="6">
    <source>
        <dbReference type="ARBA" id="ARBA00022748"/>
    </source>
</evidence>
<feature type="transmembrane region" description="Helical" evidence="10">
    <location>
        <begin position="38"/>
        <end position="62"/>
    </location>
</feature>
<dbReference type="NCBIfam" id="TIGR00353">
    <property type="entry name" value="nrfE"/>
    <property type="match status" value="1"/>
</dbReference>
<dbReference type="PANTHER" id="PTHR43653:SF1">
    <property type="entry name" value="CYTOCHROME C-TYPE BIOGENESIS PROTEIN CCMF"/>
    <property type="match status" value="1"/>
</dbReference>
<dbReference type="Pfam" id="PF01578">
    <property type="entry name" value="Cytochrom_C_asm"/>
    <property type="match status" value="1"/>
</dbReference>
<keyword evidence="6" id="KW-0201">Cytochrome c-type biogenesis</keyword>
<feature type="transmembrane region" description="Helical" evidence="10">
    <location>
        <begin position="124"/>
        <end position="142"/>
    </location>
</feature>
<evidence type="ECO:0000256" key="4">
    <source>
        <dbReference type="ARBA" id="ARBA00022519"/>
    </source>
</evidence>
<evidence type="ECO:0000259" key="11">
    <source>
        <dbReference type="Pfam" id="PF01578"/>
    </source>
</evidence>
<evidence type="ECO:0000256" key="7">
    <source>
        <dbReference type="ARBA" id="ARBA00022989"/>
    </source>
</evidence>
<dbReference type="PRINTS" id="PR01410">
    <property type="entry name" value="CCBIOGENESIS"/>
</dbReference>
<organism evidence="13 14">
    <name type="scientific">Bradyrhizobium ontarionense</name>
    <dbReference type="NCBI Taxonomy" id="2898149"/>
    <lineage>
        <taxon>Bacteria</taxon>
        <taxon>Pseudomonadati</taxon>
        <taxon>Pseudomonadota</taxon>
        <taxon>Alphaproteobacteria</taxon>
        <taxon>Hyphomicrobiales</taxon>
        <taxon>Nitrobacteraceae</taxon>
        <taxon>Bradyrhizobium</taxon>
    </lineage>
</organism>
<keyword evidence="14" id="KW-1185">Reference proteome</keyword>
<sequence>MTAEAGSFALILALLVSLVQSIVPFAALRRQSAMIAGFVRHAALTQFLFVAIAFACLTSLFVHSDFSVQVVAANSHTLKPLLYKVSGVWGNHEGSMLLWVLILSVFGAAVALFGANLPERLQSNVLGVHGMIGLGFLAFIVSTSNPFARLADAPLEGNGLNPILQDPGLAFHPPFLYLGYVGFSMAFSFSVAALIEGKVDASWARWVRPWVLAAWCFLTIGITLGSAWAYYTLGWGGWWFWDPVENASFMPWLAGTALLHSALVVERRNALQSWTILLGIVTFSLSLIGTFLVRSGVLTSVHAFAQDPSRGAFILALILVATGGALTLYAIRAPGLKHGALFAAVSRESGLVLNNVLLTAAVATVFLGTFYPLLVDMLGNDKISVGPPYYNMTFVPIMVPVLLAMVIGPVLKWKRDLLVAALQRLRLVGGLAALVTVAMLIATFGRHVLVAFFFGIAVWLVVGSLMILVHRVRLGTTTPLATSLNLARTTPLAVYGLVLAHAGMGVTVAGITGMTAWASEKVQMLRPGQSLQLAGYDIKLRSIGKFPGPNYEAERGTFDITRNGKPFTQLSSERRFYPVRQQLTTAAGIRTNLIWNVYVTLGDPDDKGAWAVRCYYHPLVPLVWIGALLMACGGFISLADRRLRVGAPRRAMPAVPIAVPAE</sequence>
<feature type="transmembrane region" description="Helical" evidence="10">
    <location>
        <begin position="207"/>
        <end position="229"/>
    </location>
</feature>
<dbReference type="RefSeq" id="WP_231328025.1">
    <property type="nucleotide sequence ID" value="NZ_CP088156.1"/>
</dbReference>
<proteinExistence type="inferred from homology"/>
<feature type="domain" description="Cytochrome c-type biogenesis protein CcmF C-terminal" evidence="12">
    <location>
        <begin position="315"/>
        <end position="641"/>
    </location>
</feature>
<feature type="transmembrane region" description="Helical" evidence="10">
    <location>
        <begin position="352"/>
        <end position="374"/>
    </location>
</feature>
<dbReference type="EMBL" id="CP088156">
    <property type="protein sequence ID" value="UFZ08589.1"/>
    <property type="molecule type" value="Genomic_DNA"/>
</dbReference>
<evidence type="ECO:0000256" key="8">
    <source>
        <dbReference type="ARBA" id="ARBA00023136"/>
    </source>
</evidence>
<keyword evidence="7 10" id="KW-1133">Transmembrane helix</keyword>
<feature type="transmembrane region" description="Helical" evidence="10">
    <location>
        <begin position="175"/>
        <end position="195"/>
    </location>
</feature>
<evidence type="ECO:0000256" key="1">
    <source>
        <dbReference type="ARBA" id="ARBA00004429"/>
    </source>
</evidence>